<evidence type="ECO:0000313" key="2">
    <source>
        <dbReference type="Proteomes" id="UP000029120"/>
    </source>
</evidence>
<accession>A0A087H2R1</accession>
<dbReference type="EMBL" id="CM002872">
    <property type="protein sequence ID" value="KFK36413.1"/>
    <property type="molecule type" value="Genomic_DNA"/>
</dbReference>
<dbReference type="Proteomes" id="UP000029120">
    <property type="component" value="Chromosome 4"/>
</dbReference>
<reference evidence="2" key="1">
    <citation type="journal article" date="2015" name="Nat. Plants">
        <title>Genome expansion of Arabis alpina linked with retrotransposition and reduced symmetric DNA methylation.</title>
        <authorList>
            <person name="Willing E.M."/>
            <person name="Rawat V."/>
            <person name="Mandakova T."/>
            <person name="Maumus F."/>
            <person name="James G.V."/>
            <person name="Nordstroem K.J."/>
            <person name="Becker C."/>
            <person name="Warthmann N."/>
            <person name="Chica C."/>
            <person name="Szarzynska B."/>
            <person name="Zytnicki M."/>
            <person name="Albani M.C."/>
            <person name="Kiefer C."/>
            <person name="Bergonzi S."/>
            <person name="Castaings L."/>
            <person name="Mateos J.L."/>
            <person name="Berns M.C."/>
            <person name="Bujdoso N."/>
            <person name="Piofczyk T."/>
            <person name="de Lorenzo L."/>
            <person name="Barrero-Sicilia C."/>
            <person name="Mateos I."/>
            <person name="Piednoel M."/>
            <person name="Hagmann J."/>
            <person name="Chen-Min-Tao R."/>
            <person name="Iglesias-Fernandez R."/>
            <person name="Schuster S.C."/>
            <person name="Alonso-Blanco C."/>
            <person name="Roudier F."/>
            <person name="Carbonero P."/>
            <person name="Paz-Ares J."/>
            <person name="Davis S.J."/>
            <person name="Pecinka A."/>
            <person name="Quesneville H."/>
            <person name="Colot V."/>
            <person name="Lysak M.A."/>
            <person name="Weigel D."/>
            <person name="Coupland G."/>
            <person name="Schneeberger K."/>
        </authorList>
    </citation>
    <scope>NUCLEOTIDE SEQUENCE [LARGE SCALE GENOMIC DNA]</scope>
    <source>
        <strain evidence="2">cv. Pajares</strain>
    </source>
</reference>
<keyword evidence="2" id="KW-1185">Reference proteome</keyword>
<sequence length="125" mass="14067">MKKSLKTIHRESSGGFGGFGGSAGRATSIAIFKSGGLGRISSFCANGHRSFSRESNVWPEKLDRRRRDGEATLAAERGLLWDRRRRSIGGAPFLAMEDEKPRARCPKEKTRFNYLDKRLSIYLIF</sequence>
<dbReference type="Gramene" id="KFK36413">
    <property type="protein sequence ID" value="KFK36413"/>
    <property type="gene ID" value="AALP_AA4G120700"/>
</dbReference>
<evidence type="ECO:0000313" key="1">
    <source>
        <dbReference type="EMBL" id="KFK36413.1"/>
    </source>
</evidence>
<name>A0A087H2R1_ARAAL</name>
<gene>
    <name evidence="1" type="ordered locus">AALP_Aa4g120700</name>
</gene>
<organism evidence="1 2">
    <name type="scientific">Arabis alpina</name>
    <name type="common">Alpine rock-cress</name>
    <dbReference type="NCBI Taxonomy" id="50452"/>
    <lineage>
        <taxon>Eukaryota</taxon>
        <taxon>Viridiplantae</taxon>
        <taxon>Streptophyta</taxon>
        <taxon>Embryophyta</taxon>
        <taxon>Tracheophyta</taxon>
        <taxon>Spermatophyta</taxon>
        <taxon>Magnoliopsida</taxon>
        <taxon>eudicotyledons</taxon>
        <taxon>Gunneridae</taxon>
        <taxon>Pentapetalae</taxon>
        <taxon>rosids</taxon>
        <taxon>malvids</taxon>
        <taxon>Brassicales</taxon>
        <taxon>Brassicaceae</taxon>
        <taxon>Arabideae</taxon>
        <taxon>Arabis</taxon>
    </lineage>
</organism>
<protein>
    <submittedName>
        <fullName evidence="1">Uncharacterized protein</fullName>
    </submittedName>
</protein>
<proteinExistence type="predicted"/>
<dbReference type="AlphaFoldDB" id="A0A087H2R1"/>